<name>A0ACB8DJK8_DERSI</name>
<comment type="caution">
    <text evidence="1">The sequence shown here is derived from an EMBL/GenBank/DDBJ whole genome shotgun (WGS) entry which is preliminary data.</text>
</comment>
<dbReference type="EMBL" id="CM023480">
    <property type="protein sequence ID" value="KAH7970858.1"/>
    <property type="molecule type" value="Genomic_DNA"/>
</dbReference>
<proteinExistence type="predicted"/>
<evidence type="ECO:0000313" key="2">
    <source>
        <dbReference type="Proteomes" id="UP000821865"/>
    </source>
</evidence>
<dbReference type="Proteomes" id="UP000821865">
    <property type="component" value="Chromosome 11"/>
</dbReference>
<accession>A0ACB8DJK8</accession>
<sequence length="864" mass="95738">MLRNLATSEQRRLLDCYNNIWWSGQVPEAWRTAIVAPILKSNKPANELSSYRPVSLTSAACKVMEAIALARLEWVARACGFLADQQTGFRRRRCTADSIADVVSTLEDARASGDLAMLLLIDVKGAFDGLPHAVVQQALDLLGIGGNLRRFLSSFLNDRTLRVSSELRPRTVPAFVQVKANRFLLDNFASTAAAMGDITDDQIFDISQVTLDTENMKVEPPATAGRRRRKNCGRRSSAKPRRKCLFNVASARQPAVQAPSEDVLAKRVPPQKPTSRLLLLLLLRRECGYGGYVKSETAVEVPLETVTVESESTIDQQADMYVSKILPDPATTVYAERGSVPAASCSDHAYDSCEKPPTPPPHRRRGGRVPRPTPVRRRRRRVAVDGEERVVCKPQSGRWSSRLPVGTVVRRPSVKLVQLVAQAIHESPHRVLRVSHVYAALQNRYPYYRIQDKNAISSWKSSVRHALFQKWFMKFRPTSGLYETFRPRSFFWGLNYSSRPHEWQMPQRLPHLFLPTDDEGEQRDGDASTLCSGLHLNTESPSKTNTALMPSAFRLQLEHDLFAPPEPQSPGDKRKLSTVPCSESAPVTSAAQSEDDLASVGSPPSESMNPVGWPAPGKREKHALQPPSDTACAAPPRVWDGMHFKPVRAFGGVSRWATPPPMQQYCVLKTCMIVDDDRGLDDLFDDVRADLEDMYWAYVNNVPGSVGFGHDEPLAPCSPLCSPPYVNMTSPSQTPLPTAASTRVQTPSQKLPAIPGPSQTPEEALLRPMPQEQPDRLEHFLSGYGRQWADDECFAFVNASWTLWNYLIRLGVVKRSAESHASGEGGRIAALVVAPPSTPLPTHVDNCGLILPEEADRPFTGSEE</sequence>
<reference evidence="1" key="1">
    <citation type="submission" date="2020-05" db="EMBL/GenBank/DDBJ databases">
        <title>Large-scale comparative analyses of tick genomes elucidate their genetic diversity and vector capacities.</title>
        <authorList>
            <person name="Jia N."/>
            <person name="Wang J."/>
            <person name="Shi W."/>
            <person name="Du L."/>
            <person name="Sun Y."/>
            <person name="Zhan W."/>
            <person name="Jiang J."/>
            <person name="Wang Q."/>
            <person name="Zhang B."/>
            <person name="Ji P."/>
            <person name="Sakyi L.B."/>
            <person name="Cui X."/>
            <person name="Yuan T."/>
            <person name="Jiang B."/>
            <person name="Yang W."/>
            <person name="Lam T.T.-Y."/>
            <person name="Chang Q."/>
            <person name="Ding S."/>
            <person name="Wang X."/>
            <person name="Zhu J."/>
            <person name="Ruan X."/>
            <person name="Zhao L."/>
            <person name="Wei J."/>
            <person name="Que T."/>
            <person name="Du C."/>
            <person name="Cheng J."/>
            <person name="Dai P."/>
            <person name="Han X."/>
            <person name="Huang E."/>
            <person name="Gao Y."/>
            <person name="Liu J."/>
            <person name="Shao H."/>
            <person name="Ye R."/>
            <person name="Li L."/>
            <person name="Wei W."/>
            <person name="Wang X."/>
            <person name="Wang C."/>
            <person name="Yang T."/>
            <person name="Huo Q."/>
            <person name="Li W."/>
            <person name="Guo W."/>
            <person name="Chen H."/>
            <person name="Zhou L."/>
            <person name="Ni X."/>
            <person name="Tian J."/>
            <person name="Zhou Y."/>
            <person name="Sheng Y."/>
            <person name="Liu T."/>
            <person name="Pan Y."/>
            <person name="Xia L."/>
            <person name="Li J."/>
            <person name="Zhao F."/>
            <person name="Cao W."/>
        </authorList>
    </citation>
    <scope>NUCLEOTIDE SEQUENCE</scope>
    <source>
        <strain evidence="1">Dsil-2018</strain>
    </source>
</reference>
<organism evidence="1 2">
    <name type="scientific">Dermacentor silvarum</name>
    <name type="common">Tick</name>
    <dbReference type="NCBI Taxonomy" id="543639"/>
    <lineage>
        <taxon>Eukaryota</taxon>
        <taxon>Metazoa</taxon>
        <taxon>Ecdysozoa</taxon>
        <taxon>Arthropoda</taxon>
        <taxon>Chelicerata</taxon>
        <taxon>Arachnida</taxon>
        <taxon>Acari</taxon>
        <taxon>Parasitiformes</taxon>
        <taxon>Ixodida</taxon>
        <taxon>Ixodoidea</taxon>
        <taxon>Ixodidae</taxon>
        <taxon>Rhipicephalinae</taxon>
        <taxon>Dermacentor</taxon>
    </lineage>
</organism>
<gene>
    <name evidence="1" type="ORF">HPB49_016198</name>
</gene>
<protein>
    <submittedName>
        <fullName evidence="1">Uncharacterized protein</fullName>
    </submittedName>
</protein>
<evidence type="ECO:0000313" key="1">
    <source>
        <dbReference type="EMBL" id="KAH7970858.1"/>
    </source>
</evidence>
<keyword evidence="2" id="KW-1185">Reference proteome</keyword>